<dbReference type="EMBL" id="WJQU01000001">
    <property type="protein sequence ID" value="KAJ6648806.1"/>
    <property type="molecule type" value="Genomic_DNA"/>
</dbReference>
<gene>
    <name evidence="1" type="ORF">Bhyg_04038</name>
</gene>
<reference evidence="1" key="1">
    <citation type="submission" date="2022-07" db="EMBL/GenBank/DDBJ databases">
        <authorList>
            <person name="Trinca V."/>
            <person name="Uliana J.V.C."/>
            <person name="Torres T.T."/>
            <person name="Ward R.J."/>
            <person name="Monesi N."/>
        </authorList>
    </citation>
    <scope>NUCLEOTIDE SEQUENCE</scope>
    <source>
        <strain evidence="1">HSMRA1968</strain>
        <tissue evidence="1">Whole embryos</tissue>
    </source>
</reference>
<evidence type="ECO:0000313" key="2">
    <source>
        <dbReference type="Proteomes" id="UP001151699"/>
    </source>
</evidence>
<feature type="non-terminal residue" evidence="1">
    <location>
        <position position="113"/>
    </location>
</feature>
<sequence length="113" mass="13210">MPIYCGMYNHRNEWPTSFSNYIRATTSSMDGKNKKQEHKRLVPSAVSYLFLPGIPTLHSDHNNYCKSILWTKKNKAKHLKTSSMDISNEKLENYIFYDTTTSGMKLRSVDWQI</sequence>
<accession>A0A9Q0NEG2</accession>
<keyword evidence="2" id="KW-1185">Reference proteome</keyword>
<dbReference type="AlphaFoldDB" id="A0A9Q0NEG2"/>
<comment type="caution">
    <text evidence="1">The sequence shown here is derived from an EMBL/GenBank/DDBJ whole genome shotgun (WGS) entry which is preliminary data.</text>
</comment>
<protein>
    <submittedName>
        <fullName evidence="1">Uncharacterized protein</fullName>
    </submittedName>
</protein>
<evidence type="ECO:0000313" key="1">
    <source>
        <dbReference type="EMBL" id="KAJ6648806.1"/>
    </source>
</evidence>
<proteinExistence type="predicted"/>
<organism evidence="1 2">
    <name type="scientific">Pseudolycoriella hygida</name>
    <dbReference type="NCBI Taxonomy" id="35572"/>
    <lineage>
        <taxon>Eukaryota</taxon>
        <taxon>Metazoa</taxon>
        <taxon>Ecdysozoa</taxon>
        <taxon>Arthropoda</taxon>
        <taxon>Hexapoda</taxon>
        <taxon>Insecta</taxon>
        <taxon>Pterygota</taxon>
        <taxon>Neoptera</taxon>
        <taxon>Endopterygota</taxon>
        <taxon>Diptera</taxon>
        <taxon>Nematocera</taxon>
        <taxon>Sciaroidea</taxon>
        <taxon>Sciaridae</taxon>
        <taxon>Pseudolycoriella</taxon>
    </lineage>
</organism>
<name>A0A9Q0NEG2_9DIPT</name>
<dbReference type="Proteomes" id="UP001151699">
    <property type="component" value="Chromosome A"/>
</dbReference>